<keyword evidence="7" id="KW-1185">Reference proteome</keyword>
<feature type="region of interest" description="Disordered" evidence="3">
    <location>
        <begin position="420"/>
        <end position="507"/>
    </location>
</feature>
<accession>A0ABD3Q2R6</accession>
<keyword evidence="1" id="KW-0479">Metal-binding</keyword>
<organism evidence="6 7">
    <name type="scientific">Cyclotella cryptica</name>
    <dbReference type="NCBI Taxonomy" id="29204"/>
    <lineage>
        <taxon>Eukaryota</taxon>
        <taxon>Sar</taxon>
        <taxon>Stramenopiles</taxon>
        <taxon>Ochrophyta</taxon>
        <taxon>Bacillariophyta</taxon>
        <taxon>Coscinodiscophyceae</taxon>
        <taxon>Thalassiosirophycidae</taxon>
        <taxon>Stephanodiscales</taxon>
        <taxon>Stephanodiscaceae</taxon>
        <taxon>Cyclotella</taxon>
    </lineage>
</organism>
<feature type="transmembrane region" description="Helical" evidence="4">
    <location>
        <begin position="1158"/>
        <end position="1179"/>
    </location>
</feature>
<keyword evidence="4" id="KW-1133">Transmembrane helix</keyword>
<gene>
    <name evidence="6" type="ORF">HJC23_012763</name>
</gene>
<reference evidence="6 7" key="1">
    <citation type="journal article" date="2020" name="G3 (Bethesda)">
        <title>Improved Reference Genome for Cyclotella cryptica CCMP332, a Model for Cell Wall Morphogenesis, Salinity Adaptation, and Lipid Production in Diatoms (Bacillariophyta).</title>
        <authorList>
            <person name="Roberts W.R."/>
            <person name="Downey K.M."/>
            <person name="Ruck E.C."/>
            <person name="Traller J.C."/>
            <person name="Alverson A.J."/>
        </authorList>
    </citation>
    <scope>NUCLEOTIDE SEQUENCE [LARGE SCALE GENOMIC DNA]</scope>
    <source>
        <strain evidence="6 7">CCMP332</strain>
    </source>
</reference>
<dbReference type="CDD" id="cd00029">
    <property type="entry name" value="C1"/>
    <property type="match status" value="1"/>
</dbReference>
<feature type="compositionally biased region" description="Polar residues" evidence="3">
    <location>
        <begin position="205"/>
        <end position="255"/>
    </location>
</feature>
<protein>
    <recommendedName>
        <fullName evidence="5">Phorbol-ester/DAG-type domain-containing protein</fullName>
    </recommendedName>
</protein>
<keyword evidence="2" id="KW-0862">Zinc</keyword>
<dbReference type="Gene3D" id="3.30.60.20">
    <property type="match status" value="1"/>
</dbReference>
<evidence type="ECO:0000313" key="6">
    <source>
        <dbReference type="EMBL" id="KAL3794753.1"/>
    </source>
</evidence>
<dbReference type="InterPro" id="IPR046349">
    <property type="entry name" value="C1-like_sf"/>
</dbReference>
<feature type="region of interest" description="Disordered" evidence="3">
    <location>
        <begin position="1405"/>
        <end position="1437"/>
    </location>
</feature>
<dbReference type="EMBL" id="JABMIG020000077">
    <property type="protein sequence ID" value="KAL3794753.1"/>
    <property type="molecule type" value="Genomic_DNA"/>
</dbReference>
<feature type="region of interest" description="Disordered" evidence="3">
    <location>
        <begin position="62"/>
        <end position="118"/>
    </location>
</feature>
<sequence>MQWLNKVDDALDRVFLRSAGGADTTEAGGDDGDNSHGRCENQSSVNSVRVTGMERDHNVIHSVGGVNRDVGTAPSSRTGIDSGLGKIVPRPPPPPPPPPPLHSKSIPPPPKRSISSISFPSTPIAAAAAGEFLIDDGALIASDDNPTEGVSLDFEGGSTSEERLRNLASVMQQLERDAMESGPDDNYQFHGRYEMNESEGGESVNRASDNQTMQSIPLLPLSSQMTRDTDSQSQRINLQHHGNPNSQNQKSTKSNFIVHLPASSCHKPPPPPPPLQPAQSSHRFPPASNPNNHQWAPSTPRLPLHSHHPMPTPRITPSRNTPRPTPGIIRRKIRSPSVSPPNSSTSPLPSFDEIDDRNNGATMLPPPPFIDGDNTIESLSKAAITAAATASGMQQSPELMTPIPTVNAVTRNVMVHRSPRKVNPFSDESTEESNILEKKDQVTNIDPAKNTLRAWTGDDEAEKAKDERISKNERIADDDSSSTSFHSHISNRSDLTDDDNEDDDRTEQEVLDFALPEKILESPSSKSWDPAYNCYGVVHVRVLRAQRLPCTVGTFVVANLSLPPWKGRVRIPGRATIDGPEGAGVCLRWDKPFSKREKDRGSVDGMTDDPCSHSMVHAYNNKDTPIPIVSLTLLSSTMGGVFEKFLCSASFSCRDIMKSPGIWSSKWCNATIDPVLGSASTSSSQQQSLLHGVIHESTIEEAESDEKNPLILLEACFEPKHESEQIISEDSDTLGPIPRDLVIRSSPENRLRAMPENVYSSMEDDSISKTSTLTSALVRHQTPKSHLLRVRSFWSPAWCSVCSKIITSGWVQSSFECEACHIFCCKDCQLQVDVCIPCGSELSKIAVKKAQQYQVSIGQVMTTLAPYSGRGTSGEQNLSNVEGRAPTTVSKIEGIGVLRIRVLNACLFGKTYPPDAEPTDIFAVDSTNLRNGDHYVRISWLGSKDSKRTKTVLQAAKPVFDSDEMMFDVAHYGMEYKLEVVDANTDKAVGSCLLSAQGLLQWQRDDLLAHWDQFFFTLLQRRRQAEPRKMKLELRTAAKDGFGLNFYNSTKIADDSKEKSSSFVPGEISGWVEIDVDFEEDTQGLFYSRDPRPCPPRATEEFDIAMIQLHIARIAAIAEDIQKLVTAYLYLVSWENPLLTGSSLIVFVALTLGYNLEYLGALPIGILVMYMVYLGQIRLTGKFKERWIKKEKDALVESESTIEKHYTIHRPVGLLHVADLRGRNLRSRDLGLPGSFYVSISFDPLRYASDKEKKSFSRLDAASSCTHHVGTTISPGITSSPIWSRIRESAELSRLKHLLPDDRLWSEDLGTDSEGLVKYPILQPITKDRSLYLDENEDDRRSMDIGLLPWESSLGALVLQVRFSEVLGSFQLFENVLGEVVLPLAKLAGGQEVEGWFRLLGAGTTDTVPGTSDDDPIAETKPRGLSEDGESIPDEHDTDVPELHAKVKFLTHSIQPSSDTETSRVICEEMSRTASVSREGSIGMIGSSISTINTVRTLGGTLQNQLSYTVNIIEMIRNAFNFSSPRITCFLLFCLIILWIVLAFVPTRIVVLLAGLGQFGATYYTKFMFVSKTTNDDKPDDEELASRGNIIENLFLSIPTDEDLRRTYFWEAKRAGEREREKIANAKRRTRLEKLWKATWYGNVRVKEKRTDASSSQSKRTWSWETAFVLIEGHRFIWWRSEKHFDTGEAPLGQIFFAGHSGLAGLSPLDLRELSREEIPFVVSVFGRGAKTQQKVTLLAPSPKVKDELENAVLTASNDRKTD</sequence>
<name>A0ABD3Q2R6_9STRA</name>
<evidence type="ECO:0000259" key="5">
    <source>
        <dbReference type="PROSITE" id="PS50081"/>
    </source>
</evidence>
<dbReference type="InterPro" id="IPR035892">
    <property type="entry name" value="C2_domain_sf"/>
</dbReference>
<evidence type="ECO:0000256" key="1">
    <source>
        <dbReference type="ARBA" id="ARBA00022723"/>
    </source>
</evidence>
<feature type="compositionally biased region" description="Acidic residues" evidence="3">
    <location>
        <begin position="496"/>
        <end position="507"/>
    </location>
</feature>
<comment type="caution">
    <text evidence="6">The sequence shown here is derived from an EMBL/GenBank/DDBJ whole genome shotgun (WGS) entry which is preliminary data.</text>
</comment>
<feature type="compositionally biased region" description="Pro residues" evidence="3">
    <location>
        <begin position="267"/>
        <end position="276"/>
    </location>
</feature>
<evidence type="ECO:0000256" key="4">
    <source>
        <dbReference type="SAM" id="Phobius"/>
    </source>
</evidence>
<feature type="compositionally biased region" description="Low complexity" evidence="3">
    <location>
        <begin position="335"/>
        <end position="350"/>
    </location>
</feature>
<feature type="region of interest" description="Disordered" evidence="3">
    <location>
        <begin position="21"/>
        <end position="43"/>
    </location>
</feature>
<keyword evidence="4" id="KW-0472">Membrane</keyword>
<feature type="compositionally biased region" description="Low complexity" evidence="3">
    <location>
        <begin position="481"/>
        <end position="493"/>
    </location>
</feature>
<dbReference type="PROSITE" id="PS50081">
    <property type="entry name" value="ZF_DAG_PE_2"/>
    <property type="match status" value="1"/>
</dbReference>
<feature type="region of interest" description="Disordered" evidence="3">
    <location>
        <begin position="176"/>
        <end position="351"/>
    </location>
</feature>
<dbReference type="InterPro" id="IPR002219">
    <property type="entry name" value="PKC_DAG/PE"/>
</dbReference>
<feature type="transmembrane region" description="Helical" evidence="4">
    <location>
        <begin position="1527"/>
        <end position="1545"/>
    </location>
</feature>
<dbReference type="Pfam" id="PF00168">
    <property type="entry name" value="C2"/>
    <property type="match status" value="1"/>
</dbReference>
<feature type="compositionally biased region" description="Basic and acidic residues" evidence="3">
    <location>
        <begin position="462"/>
        <end position="477"/>
    </location>
</feature>
<dbReference type="SUPFAM" id="SSF57889">
    <property type="entry name" value="Cysteine-rich domain"/>
    <property type="match status" value="1"/>
</dbReference>
<evidence type="ECO:0000313" key="7">
    <source>
        <dbReference type="Proteomes" id="UP001516023"/>
    </source>
</evidence>
<keyword evidence="4" id="KW-0812">Transmembrane</keyword>
<dbReference type="InterPro" id="IPR000008">
    <property type="entry name" value="C2_dom"/>
</dbReference>
<proteinExistence type="predicted"/>
<evidence type="ECO:0000256" key="2">
    <source>
        <dbReference type="ARBA" id="ARBA00022833"/>
    </source>
</evidence>
<dbReference type="Proteomes" id="UP001516023">
    <property type="component" value="Unassembled WGS sequence"/>
</dbReference>
<feature type="compositionally biased region" description="Pro residues" evidence="3">
    <location>
        <begin position="89"/>
        <end position="111"/>
    </location>
</feature>
<feature type="domain" description="Phorbol-ester/DAG-type" evidence="5">
    <location>
        <begin position="785"/>
        <end position="835"/>
    </location>
</feature>
<evidence type="ECO:0000256" key="3">
    <source>
        <dbReference type="SAM" id="MobiDB-lite"/>
    </source>
</evidence>
<dbReference type="GO" id="GO:0046872">
    <property type="term" value="F:metal ion binding"/>
    <property type="evidence" value="ECO:0007669"/>
    <property type="project" value="UniProtKB-KW"/>
</dbReference>
<dbReference type="Gene3D" id="2.60.40.150">
    <property type="entry name" value="C2 domain"/>
    <property type="match status" value="1"/>
</dbReference>
<dbReference type="SUPFAM" id="SSF49562">
    <property type="entry name" value="C2 domain (Calcium/lipid-binding domain, CaLB)"/>
    <property type="match status" value="1"/>
</dbReference>